<protein>
    <submittedName>
        <fullName evidence="4">TldD/PmbA family protein</fullName>
    </submittedName>
</protein>
<dbReference type="InterPro" id="IPR002510">
    <property type="entry name" value="Metalloprtase-TldD/E_N"/>
</dbReference>
<dbReference type="InterPro" id="IPR035068">
    <property type="entry name" value="TldD/PmbA_N"/>
</dbReference>
<accession>A0A3A4QV68</accession>
<dbReference type="AlphaFoldDB" id="A0A3A4QV68"/>
<evidence type="ECO:0000256" key="1">
    <source>
        <dbReference type="ARBA" id="ARBA00005836"/>
    </source>
</evidence>
<evidence type="ECO:0000313" key="5">
    <source>
        <dbReference type="Proteomes" id="UP000266426"/>
    </source>
</evidence>
<feature type="domain" description="Metalloprotease TldD/E C-terminal" evidence="3">
    <location>
        <begin position="207"/>
        <end position="438"/>
    </location>
</feature>
<dbReference type="GO" id="GO:0006508">
    <property type="term" value="P:proteolysis"/>
    <property type="evidence" value="ECO:0007669"/>
    <property type="project" value="InterPro"/>
</dbReference>
<evidence type="ECO:0000313" key="4">
    <source>
        <dbReference type="EMBL" id="RJP57654.1"/>
    </source>
</evidence>
<comment type="caution">
    <text evidence="4">The sequence shown here is derived from an EMBL/GenBank/DDBJ whole genome shotgun (WGS) entry which is preliminary data.</text>
</comment>
<dbReference type="PANTHER" id="PTHR43421:SF1">
    <property type="entry name" value="METALLOPROTEASE PMBA"/>
    <property type="match status" value="1"/>
</dbReference>
<dbReference type="InterPro" id="IPR047657">
    <property type="entry name" value="PmbA"/>
</dbReference>
<evidence type="ECO:0000259" key="3">
    <source>
        <dbReference type="Pfam" id="PF19289"/>
    </source>
</evidence>
<dbReference type="GO" id="GO:0008237">
    <property type="term" value="F:metallopeptidase activity"/>
    <property type="evidence" value="ECO:0007669"/>
    <property type="project" value="InterPro"/>
</dbReference>
<evidence type="ECO:0000259" key="2">
    <source>
        <dbReference type="Pfam" id="PF01523"/>
    </source>
</evidence>
<dbReference type="InterPro" id="IPR036059">
    <property type="entry name" value="TldD/PmbA_sf"/>
</dbReference>
<dbReference type="Gene3D" id="3.30.2290.10">
    <property type="entry name" value="PmbA/TldD superfamily"/>
    <property type="match status" value="1"/>
</dbReference>
<dbReference type="EMBL" id="QZJZ01000077">
    <property type="protein sequence ID" value="RJP57654.1"/>
    <property type="molecule type" value="Genomic_DNA"/>
</dbReference>
<dbReference type="Pfam" id="PF01523">
    <property type="entry name" value="PmbA_TldD_1st"/>
    <property type="match status" value="1"/>
</dbReference>
<sequence length="440" mass="47927">MSISTQVQWEQYAIDFDSGEIDFKNGKLHAVNASQVNGTAMRVLDNGKIGFVSSSESGIQKDALIQKAAEAAQSGSAYHGQFASSDEFCSQETPFDSSLRSMSVQDMTARALREVQLVQEHVGDAVVDASISASAGSISIKNHNGVDIRYKKSIFSFAVATQIIEDTSFFYAYSYVNRAHNVDDLRAVTRKLLDQLVLSRTPMTVETGQYPVLFTPNAVASLILTMRYALDAHAVARGISPLAGKIGKQSFDERFTLIDDPLRSDSPLIAPCDDEGVAYRTKNIVASGVLNTYITDLDGAARLNMEPTGNALRCNPFTQQMYDYNSKPAPWPTNWSVKPGDQLSAVMRDDIRKGVLVDQLLGLHTGNLLNGDFSCTISTGYVVEKGSVVGRIKDCVVSGNIYSILKNNLIGFSSDTETVDHTGVHTFPHMYCKDISIAAK</sequence>
<name>A0A3A4QV68_9BACT</name>
<comment type="similarity">
    <text evidence="1">Belongs to the peptidase U62 family.</text>
</comment>
<proteinExistence type="inferred from homology"/>
<feature type="domain" description="Metalloprotease TldD/E N-terminal" evidence="2">
    <location>
        <begin position="18"/>
        <end position="72"/>
    </location>
</feature>
<dbReference type="GO" id="GO:0005829">
    <property type="term" value="C:cytosol"/>
    <property type="evidence" value="ECO:0007669"/>
    <property type="project" value="TreeGrafter"/>
</dbReference>
<gene>
    <name evidence="4" type="ORF">C4541_09820</name>
</gene>
<dbReference type="SUPFAM" id="SSF111283">
    <property type="entry name" value="Putative modulator of DNA gyrase, PmbA/TldD"/>
    <property type="match status" value="1"/>
</dbReference>
<reference evidence="4 5" key="1">
    <citation type="journal article" date="2017" name="ISME J.">
        <title>Energy and carbon metabolisms in a deep terrestrial subsurface fluid microbial community.</title>
        <authorList>
            <person name="Momper L."/>
            <person name="Jungbluth S.P."/>
            <person name="Lee M.D."/>
            <person name="Amend J.P."/>
        </authorList>
    </citation>
    <scope>NUCLEOTIDE SEQUENCE [LARGE SCALE GENOMIC DNA]</scope>
    <source>
        <strain evidence="4">SURF_26</strain>
    </source>
</reference>
<dbReference type="Proteomes" id="UP000266426">
    <property type="component" value="Unassembled WGS sequence"/>
</dbReference>
<dbReference type="PANTHER" id="PTHR43421">
    <property type="entry name" value="METALLOPROTEASE PMBA"/>
    <property type="match status" value="1"/>
</dbReference>
<organism evidence="4 5">
    <name type="scientific">Candidatus Auribacter fodinae</name>
    <dbReference type="NCBI Taxonomy" id="2093366"/>
    <lineage>
        <taxon>Bacteria</taxon>
        <taxon>Pseudomonadati</taxon>
        <taxon>Candidatus Auribacterota</taxon>
        <taxon>Candidatus Auribacteria</taxon>
        <taxon>Candidatus Auribacterales</taxon>
        <taxon>Candidatus Auribacteraceae</taxon>
        <taxon>Candidatus Auribacter</taxon>
    </lineage>
</organism>
<dbReference type="Pfam" id="PF19289">
    <property type="entry name" value="PmbA_TldD_3rd"/>
    <property type="match status" value="1"/>
</dbReference>
<dbReference type="InterPro" id="IPR045569">
    <property type="entry name" value="Metalloprtase-TldD/E_C"/>
</dbReference>